<reference evidence="3" key="1">
    <citation type="submission" date="2016-10" db="EMBL/GenBank/DDBJ databases">
        <title>Sequence of Gallionella enrichment culture.</title>
        <authorList>
            <person name="Poehlein A."/>
            <person name="Muehling M."/>
            <person name="Daniel R."/>
        </authorList>
    </citation>
    <scope>NUCLEOTIDE SEQUENCE</scope>
</reference>
<evidence type="ECO:0000256" key="1">
    <source>
        <dbReference type="ARBA" id="ARBA00022676"/>
    </source>
</evidence>
<dbReference type="InterPro" id="IPR051199">
    <property type="entry name" value="LPS_LOS_Heptosyltrfase"/>
</dbReference>
<dbReference type="GO" id="GO:0009244">
    <property type="term" value="P:lipopolysaccharide core region biosynthetic process"/>
    <property type="evidence" value="ECO:0007669"/>
    <property type="project" value="TreeGrafter"/>
</dbReference>
<name>A0A1J5R7K5_9ZZZZ</name>
<dbReference type="InterPro" id="IPR002201">
    <property type="entry name" value="Glyco_trans_9"/>
</dbReference>
<keyword evidence="2 3" id="KW-0808">Transferase</keyword>
<organism evidence="3">
    <name type="scientific">mine drainage metagenome</name>
    <dbReference type="NCBI Taxonomy" id="410659"/>
    <lineage>
        <taxon>unclassified sequences</taxon>
        <taxon>metagenomes</taxon>
        <taxon>ecological metagenomes</taxon>
    </lineage>
</organism>
<dbReference type="EC" id="2.-.-.-" evidence="3"/>
<dbReference type="GO" id="GO:0008713">
    <property type="term" value="F:ADP-heptose-lipopolysaccharide heptosyltransferase activity"/>
    <property type="evidence" value="ECO:0007669"/>
    <property type="project" value="TreeGrafter"/>
</dbReference>
<accession>A0A1J5R7K5</accession>
<gene>
    <name evidence="3" type="primary">rfaF_17</name>
    <name evidence="3" type="ORF">GALL_300840</name>
</gene>
<dbReference type="PANTHER" id="PTHR30160">
    <property type="entry name" value="TETRAACYLDISACCHARIDE 4'-KINASE-RELATED"/>
    <property type="match status" value="1"/>
</dbReference>
<evidence type="ECO:0000313" key="3">
    <source>
        <dbReference type="EMBL" id="OIQ88036.1"/>
    </source>
</evidence>
<dbReference type="CDD" id="cd03789">
    <property type="entry name" value="GT9_LPS_heptosyltransferase"/>
    <property type="match status" value="1"/>
</dbReference>
<proteinExistence type="predicted"/>
<comment type="caution">
    <text evidence="3">The sequence shown here is derived from an EMBL/GenBank/DDBJ whole genome shotgun (WGS) entry which is preliminary data.</text>
</comment>
<dbReference type="Gene3D" id="3.40.50.2000">
    <property type="entry name" value="Glycogen Phosphorylase B"/>
    <property type="match status" value="2"/>
</dbReference>
<dbReference type="PANTHER" id="PTHR30160:SF1">
    <property type="entry name" value="LIPOPOLYSACCHARIDE 1,2-N-ACETYLGLUCOSAMINETRANSFERASE-RELATED"/>
    <property type="match status" value="1"/>
</dbReference>
<protein>
    <submittedName>
        <fullName evidence="3">ADP-heptose--LPS heptosyltransferase 2</fullName>
        <ecNumber evidence="3">2.-.-.-</ecNumber>
    </submittedName>
</protein>
<evidence type="ECO:0000256" key="2">
    <source>
        <dbReference type="ARBA" id="ARBA00022679"/>
    </source>
</evidence>
<keyword evidence="1" id="KW-0328">Glycosyltransferase</keyword>
<sequence>MAGGTPGIGTVPSSLPPGQINFKRMRKRWWAFRPFDLLARYWPSFGRRKGLLVVRIDGIGDLLMFLPALEHYSRVFGVPKDEITILGSHNWKSLAHSFLAGYRVKTFDEGRFDKNPLYRLKIGLWVRRQRFQKVSCDLFFRKAMVADTLVWMAAAPDVYMTQPWISPKTQSEHAYYLGRHRYIETGAYPTHEIVRHYAYLSAIEGKPLPPAPPRLPWPRGRSVVPAGQPYIVVHFGCNEPGRRWPFANFQRLIGDLLDQGHRVVLTGSPKEADELKACPDLLARDNLINLVCRTTLDQAIDVIADAQAMVVNDTGPGHIAIALGVPTVMMQGGGHFGNFVPYPPEVCPPRARFLYQPCDCYHCFYNCTRRKVDRTPFPCYVEIPYERVWNEVQDLLREER</sequence>
<dbReference type="EMBL" id="MLJW01000391">
    <property type="protein sequence ID" value="OIQ88036.1"/>
    <property type="molecule type" value="Genomic_DNA"/>
</dbReference>
<dbReference type="SUPFAM" id="SSF53756">
    <property type="entry name" value="UDP-Glycosyltransferase/glycogen phosphorylase"/>
    <property type="match status" value="1"/>
</dbReference>
<dbReference type="Pfam" id="PF01075">
    <property type="entry name" value="Glyco_transf_9"/>
    <property type="match status" value="1"/>
</dbReference>
<dbReference type="AlphaFoldDB" id="A0A1J5R7K5"/>
<dbReference type="GO" id="GO:0005829">
    <property type="term" value="C:cytosol"/>
    <property type="evidence" value="ECO:0007669"/>
    <property type="project" value="TreeGrafter"/>
</dbReference>